<reference evidence="1 2" key="1">
    <citation type="submission" date="2024-09" db="EMBL/GenBank/DDBJ databases">
        <title>Rethinking Asexuality: The Enigmatic Case of Functional Sexual Genes in Lepraria (Stereocaulaceae).</title>
        <authorList>
            <person name="Doellman M."/>
            <person name="Sun Y."/>
            <person name="Barcenas-Pena A."/>
            <person name="Lumbsch H.T."/>
            <person name="Grewe F."/>
        </authorList>
    </citation>
    <scope>NUCLEOTIDE SEQUENCE [LARGE SCALE GENOMIC DNA]</scope>
    <source>
        <strain evidence="1 2">Grewe 0041</strain>
    </source>
</reference>
<keyword evidence="2" id="KW-1185">Reference proteome</keyword>
<organism evidence="1 2">
    <name type="scientific">Lepraria finkii</name>
    <dbReference type="NCBI Taxonomy" id="1340010"/>
    <lineage>
        <taxon>Eukaryota</taxon>
        <taxon>Fungi</taxon>
        <taxon>Dikarya</taxon>
        <taxon>Ascomycota</taxon>
        <taxon>Pezizomycotina</taxon>
        <taxon>Lecanoromycetes</taxon>
        <taxon>OSLEUM clade</taxon>
        <taxon>Lecanoromycetidae</taxon>
        <taxon>Lecanorales</taxon>
        <taxon>Lecanorineae</taxon>
        <taxon>Stereocaulaceae</taxon>
        <taxon>Lepraria</taxon>
    </lineage>
</organism>
<proteinExistence type="predicted"/>
<protein>
    <submittedName>
        <fullName evidence="1">Uncharacterized protein</fullName>
    </submittedName>
</protein>
<name>A0ABR4BPY9_9LECA</name>
<evidence type="ECO:0000313" key="1">
    <source>
        <dbReference type="EMBL" id="KAL2058118.1"/>
    </source>
</evidence>
<dbReference type="Proteomes" id="UP001590951">
    <property type="component" value="Unassembled WGS sequence"/>
</dbReference>
<gene>
    <name evidence="1" type="ORF">ABVK25_001736</name>
</gene>
<dbReference type="EMBL" id="JBHFEH010000003">
    <property type="protein sequence ID" value="KAL2058118.1"/>
    <property type="molecule type" value="Genomic_DNA"/>
</dbReference>
<comment type="caution">
    <text evidence="1">The sequence shown here is derived from an EMBL/GenBank/DDBJ whole genome shotgun (WGS) entry which is preliminary data.</text>
</comment>
<accession>A0ABR4BPY9</accession>
<evidence type="ECO:0000313" key="2">
    <source>
        <dbReference type="Proteomes" id="UP001590951"/>
    </source>
</evidence>
<sequence>MKATTTKPQNASDDGSNNYQYVYATTDSSVNKLGAWNAFSPQNPIPPTRGSTAALPLRQMIKKTVSRKISESATKVPIPSSQYLNRNVMYWSELHKVFKVTDSNSTGQETRVRATDGFIIWAGPRLDETESAQQAREQEASSGQRTYTMLHSLTTLASTHPKLIIELVFDRVDMLSPRIVAETGLADFPALQRVHFLVLP</sequence>